<evidence type="ECO:0008006" key="6">
    <source>
        <dbReference type="Google" id="ProtNLM"/>
    </source>
</evidence>
<dbReference type="AlphaFoldDB" id="A0A3A8N4I0"/>
<organism evidence="4 5">
    <name type="scientific">Corallococcus sicarius</name>
    <dbReference type="NCBI Taxonomy" id="2316726"/>
    <lineage>
        <taxon>Bacteria</taxon>
        <taxon>Pseudomonadati</taxon>
        <taxon>Myxococcota</taxon>
        <taxon>Myxococcia</taxon>
        <taxon>Myxococcales</taxon>
        <taxon>Cystobacterineae</taxon>
        <taxon>Myxococcaceae</taxon>
        <taxon>Corallococcus</taxon>
    </lineage>
</organism>
<sequence length="175" mass="18720">MVMESIFALVDVLFVSHLGAGDTDRAERTAWRASFYTLAFLGTVAVGFLLFAEPLIHHFTTDPDVGLHTTRGLRIVSCSLALYAFVTVLPHAFNGAGDTTTPTVVNLVFSWGLQLPRLAPRPSAGVGTHGSVRHHRCHVRRAGAGERGPLPSRTVEAAARLMPHAANGQSSLSRG</sequence>
<accession>A0A3A8N4I0</accession>
<dbReference type="InterPro" id="IPR050222">
    <property type="entry name" value="MATE_MdtK"/>
</dbReference>
<evidence type="ECO:0000313" key="5">
    <source>
        <dbReference type="Proteomes" id="UP000273405"/>
    </source>
</evidence>
<keyword evidence="3" id="KW-0812">Transmembrane</keyword>
<protein>
    <recommendedName>
        <fullName evidence="6">MATE family efflux transporter</fullName>
    </recommendedName>
</protein>
<reference evidence="5" key="1">
    <citation type="submission" date="2018-09" db="EMBL/GenBank/DDBJ databases">
        <authorList>
            <person name="Livingstone P.G."/>
            <person name="Whitworth D.E."/>
        </authorList>
    </citation>
    <scope>NUCLEOTIDE SEQUENCE [LARGE SCALE GENOMIC DNA]</scope>
    <source>
        <strain evidence="5">CA040B</strain>
    </source>
</reference>
<keyword evidence="3" id="KW-1133">Transmembrane helix</keyword>
<feature type="compositionally biased region" description="Basic residues" evidence="2">
    <location>
        <begin position="131"/>
        <end position="141"/>
    </location>
</feature>
<dbReference type="GO" id="GO:0042910">
    <property type="term" value="F:xenobiotic transmembrane transporter activity"/>
    <property type="evidence" value="ECO:0007669"/>
    <property type="project" value="InterPro"/>
</dbReference>
<dbReference type="PANTHER" id="PTHR43298:SF2">
    <property type="entry name" value="FMN_FAD EXPORTER YEEO-RELATED"/>
    <property type="match status" value="1"/>
</dbReference>
<feature type="transmembrane region" description="Helical" evidence="3">
    <location>
        <begin position="30"/>
        <end position="52"/>
    </location>
</feature>
<dbReference type="GO" id="GO:0005886">
    <property type="term" value="C:plasma membrane"/>
    <property type="evidence" value="ECO:0007669"/>
    <property type="project" value="TreeGrafter"/>
</dbReference>
<dbReference type="GO" id="GO:0015297">
    <property type="term" value="F:antiporter activity"/>
    <property type="evidence" value="ECO:0007669"/>
    <property type="project" value="InterPro"/>
</dbReference>
<dbReference type="InterPro" id="IPR002528">
    <property type="entry name" value="MATE_fam"/>
</dbReference>
<keyword evidence="3" id="KW-0472">Membrane</keyword>
<dbReference type="PANTHER" id="PTHR43298">
    <property type="entry name" value="MULTIDRUG RESISTANCE PROTEIN NORM-RELATED"/>
    <property type="match status" value="1"/>
</dbReference>
<dbReference type="RefSeq" id="WP_120627591.1">
    <property type="nucleotide sequence ID" value="NZ_RAWG01000167.1"/>
</dbReference>
<dbReference type="EMBL" id="RAWG01000167">
    <property type="protein sequence ID" value="RKH39307.1"/>
    <property type="molecule type" value="Genomic_DNA"/>
</dbReference>
<proteinExistence type="predicted"/>
<evidence type="ECO:0000313" key="4">
    <source>
        <dbReference type="EMBL" id="RKH39307.1"/>
    </source>
</evidence>
<evidence type="ECO:0000256" key="1">
    <source>
        <dbReference type="ARBA" id="ARBA00022448"/>
    </source>
</evidence>
<evidence type="ECO:0000256" key="2">
    <source>
        <dbReference type="SAM" id="MobiDB-lite"/>
    </source>
</evidence>
<name>A0A3A8N4I0_9BACT</name>
<dbReference type="Proteomes" id="UP000273405">
    <property type="component" value="Unassembled WGS sequence"/>
</dbReference>
<dbReference type="OrthoDB" id="9805232at2"/>
<dbReference type="Pfam" id="PF01554">
    <property type="entry name" value="MatE"/>
    <property type="match status" value="1"/>
</dbReference>
<feature type="transmembrane region" description="Helical" evidence="3">
    <location>
        <begin position="73"/>
        <end position="93"/>
    </location>
</feature>
<feature type="region of interest" description="Disordered" evidence="2">
    <location>
        <begin position="124"/>
        <end position="151"/>
    </location>
</feature>
<keyword evidence="1" id="KW-0813">Transport</keyword>
<comment type="caution">
    <text evidence="4">The sequence shown here is derived from an EMBL/GenBank/DDBJ whole genome shotgun (WGS) entry which is preliminary data.</text>
</comment>
<gene>
    <name evidence="4" type="ORF">D7X12_23915</name>
</gene>
<keyword evidence="5" id="KW-1185">Reference proteome</keyword>
<evidence type="ECO:0000256" key="3">
    <source>
        <dbReference type="SAM" id="Phobius"/>
    </source>
</evidence>